<accession>A0A239HUS1</accession>
<dbReference type="SUPFAM" id="SSF53697">
    <property type="entry name" value="SIS domain"/>
    <property type="match status" value="1"/>
</dbReference>
<dbReference type="EC" id="5.3.1.9" evidence="4"/>
<dbReference type="EMBL" id="FZOH01000009">
    <property type="protein sequence ID" value="SNS84483.1"/>
    <property type="molecule type" value="Genomic_DNA"/>
</dbReference>
<name>A0A239HUS1_9ACTN</name>
<protein>
    <recommendedName>
        <fullName evidence="4">Glucose-6-phosphate isomerase</fullName>
        <ecNumber evidence="4">5.3.1.9</ecNumber>
    </recommendedName>
</protein>
<dbReference type="PROSITE" id="PS51463">
    <property type="entry name" value="P_GLUCOSE_ISOMERASE_3"/>
    <property type="match status" value="1"/>
</dbReference>
<dbReference type="Pfam" id="PF00342">
    <property type="entry name" value="PGI"/>
    <property type="match status" value="1"/>
</dbReference>
<dbReference type="Proteomes" id="UP000198386">
    <property type="component" value="Unassembled WGS sequence"/>
</dbReference>
<dbReference type="OrthoDB" id="140919at2"/>
<keyword evidence="6" id="KW-1185">Reference proteome</keyword>
<dbReference type="GO" id="GO:0006096">
    <property type="term" value="P:glycolytic process"/>
    <property type="evidence" value="ECO:0007669"/>
    <property type="project" value="UniProtKB-UniPathway"/>
</dbReference>
<gene>
    <name evidence="5" type="ORF">SAMN04488107_4006</name>
</gene>
<reference evidence="6" key="1">
    <citation type="submission" date="2017-06" db="EMBL/GenBank/DDBJ databases">
        <authorList>
            <person name="Varghese N."/>
            <person name="Submissions S."/>
        </authorList>
    </citation>
    <scope>NUCLEOTIDE SEQUENCE [LARGE SCALE GENOMIC DNA]</scope>
    <source>
        <strain evidence="6">DSM 45423</strain>
    </source>
</reference>
<dbReference type="GO" id="GO:0051156">
    <property type="term" value="P:glucose 6-phosphate metabolic process"/>
    <property type="evidence" value="ECO:0007669"/>
    <property type="project" value="TreeGrafter"/>
</dbReference>
<dbReference type="UniPathway" id="UPA00109">
    <property type="reaction ID" value="UER00181"/>
</dbReference>
<evidence type="ECO:0000313" key="5">
    <source>
        <dbReference type="EMBL" id="SNS84483.1"/>
    </source>
</evidence>
<sequence length="535" mass="55172">MTLQFSCSGLDVPENVRTQLADDDVAARLVAKDATLWGPEAESEASIRLGWLDLPASSRELVPRLAALRAELAGEGLDRVVLAGMGGSSLAPEVICRTAGVPLVVLDTTDPGQVAAAMTDLDRTVVVVSSKSGGTIETDSHRRAFLAAFAEAGLDEEQAGRRFVVVTDPGSPLADTAAAMGARAVFLADPNVGGRYSALSAFGLVPAALAGVDVEPLLDRAAELAEQLAEQGNPALELGIALGAGFRTGRDKVALADGGTGSGRIEGFGDWAEQLIAESTGKEGRGLLPVVLESVDAPGSAAHDALLAVVDGDPVEGRPSVGVSGPLGAQFLGWEYATAVAGRILGIDPFDQPNVTESKENTARILDAGLPDEQPAATIGAVEVYGSGGVLDGVDLSSHDGLRLVLDALLAAVPPRGYLAVMAYLDRQADARAGELRAALARRTEHAVTFGWGPRFLHSTGQYHKGGPQVGAFLQLTGATATDLPVPDRPFSFATLQAAQAAGDRQALADRQRPLLHLHLTDRAAGIDQVLGALG</sequence>
<comment type="catalytic activity">
    <reaction evidence="4">
        <text>alpha-D-glucose 6-phosphate = beta-D-fructose 6-phosphate</text>
        <dbReference type="Rhea" id="RHEA:11816"/>
        <dbReference type="ChEBI" id="CHEBI:57634"/>
        <dbReference type="ChEBI" id="CHEBI:58225"/>
        <dbReference type="EC" id="5.3.1.9"/>
    </reaction>
</comment>
<evidence type="ECO:0000256" key="2">
    <source>
        <dbReference type="ARBA" id="ARBA00023152"/>
    </source>
</evidence>
<dbReference type="GO" id="GO:0097367">
    <property type="term" value="F:carbohydrate derivative binding"/>
    <property type="evidence" value="ECO:0007669"/>
    <property type="project" value="InterPro"/>
</dbReference>
<dbReference type="AlphaFoldDB" id="A0A239HUS1"/>
<keyword evidence="1 4" id="KW-0312">Gluconeogenesis</keyword>
<dbReference type="PRINTS" id="PR00662">
    <property type="entry name" value="G6PISOMERASE"/>
</dbReference>
<organism evidence="5 6">
    <name type="scientific">Geodermatophilus saharensis</name>
    <dbReference type="NCBI Taxonomy" id="1137994"/>
    <lineage>
        <taxon>Bacteria</taxon>
        <taxon>Bacillati</taxon>
        <taxon>Actinomycetota</taxon>
        <taxon>Actinomycetes</taxon>
        <taxon>Geodermatophilales</taxon>
        <taxon>Geodermatophilaceae</taxon>
        <taxon>Geodermatophilus</taxon>
    </lineage>
</organism>
<dbReference type="GO" id="GO:0005829">
    <property type="term" value="C:cytosol"/>
    <property type="evidence" value="ECO:0007669"/>
    <property type="project" value="TreeGrafter"/>
</dbReference>
<comment type="pathway">
    <text evidence="4">Carbohydrate degradation; glycolysis; D-glyceraldehyde 3-phosphate and glycerone phosphate from D-glucose: step 2/4.</text>
</comment>
<evidence type="ECO:0000256" key="1">
    <source>
        <dbReference type="ARBA" id="ARBA00022432"/>
    </source>
</evidence>
<dbReference type="GO" id="GO:0006094">
    <property type="term" value="P:gluconeogenesis"/>
    <property type="evidence" value="ECO:0007669"/>
    <property type="project" value="UniProtKB-KW"/>
</dbReference>
<keyword evidence="3 4" id="KW-0413">Isomerase</keyword>
<comment type="similarity">
    <text evidence="4">Belongs to the GPI family.</text>
</comment>
<keyword evidence="2 4" id="KW-0324">Glycolysis</keyword>
<dbReference type="GO" id="GO:0048029">
    <property type="term" value="F:monosaccharide binding"/>
    <property type="evidence" value="ECO:0007669"/>
    <property type="project" value="TreeGrafter"/>
</dbReference>
<dbReference type="PANTHER" id="PTHR11469:SF1">
    <property type="entry name" value="GLUCOSE-6-PHOSPHATE ISOMERASE"/>
    <property type="match status" value="1"/>
</dbReference>
<evidence type="ECO:0000256" key="3">
    <source>
        <dbReference type="ARBA" id="ARBA00023235"/>
    </source>
</evidence>
<dbReference type="InterPro" id="IPR001672">
    <property type="entry name" value="G6P_Isomerase"/>
</dbReference>
<proteinExistence type="inferred from homology"/>
<dbReference type="GO" id="GO:0004347">
    <property type="term" value="F:glucose-6-phosphate isomerase activity"/>
    <property type="evidence" value="ECO:0007669"/>
    <property type="project" value="UniProtKB-EC"/>
</dbReference>
<dbReference type="InterPro" id="IPR046348">
    <property type="entry name" value="SIS_dom_sf"/>
</dbReference>
<dbReference type="PANTHER" id="PTHR11469">
    <property type="entry name" value="GLUCOSE-6-PHOSPHATE ISOMERASE"/>
    <property type="match status" value="1"/>
</dbReference>
<dbReference type="Gene3D" id="3.40.50.10490">
    <property type="entry name" value="Glucose-6-phosphate isomerase like protein, domain 1"/>
    <property type="match status" value="3"/>
</dbReference>
<evidence type="ECO:0000313" key="6">
    <source>
        <dbReference type="Proteomes" id="UP000198386"/>
    </source>
</evidence>
<dbReference type="RefSeq" id="WP_089405661.1">
    <property type="nucleotide sequence ID" value="NZ_FZOH01000009.1"/>
</dbReference>
<evidence type="ECO:0000256" key="4">
    <source>
        <dbReference type="RuleBase" id="RU000612"/>
    </source>
</evidence>